<dbReference type="Gene3D" id="1.20.1070.10">
    <property type="entry name" value="Rhodopsin 7-helix transmembrane proteins"/>
    <property type="match status" value="1"/>
</dbReference>
<evidence type="ECO:0000259" key="21">
    <source>
        <dbReference type="PROSITE" id="PS50221"/>
    </source>
</evidence>
<evidence type="ECO:0000259" key="24">
    <source>
        <dbReference type="PROSITE" id="PS50835"/>
    </source>
</evidence>
<feature type="domain" description="Sushi" evidence="26">
    <location>
        <begin position="393"/>
        <end position="452"/>
    </location>
</feature>
<dbReference type="FunFam" id="2.10.25.10:FF:001081">
    <property type="entry name" value="Predicted protein"/>
    <property type="match status" value="1"/>
</dbReference>
<dbReference type="CDD" id="cd00041">
    <property type="entry name" value="CUB"/>
    <property type="match status" value="1"/>
</dbReference>
<dbReference type="InterPro" id="IPR032471">
    <property type="entry name" value="AGRL2-4_GAIN_subdom_A"/>
</dbReference>
<dbReference type="Pfam" id="PF00041">
    <property type="entry name" value="fn3"/>
    <property type="match status" value="2"/>
</dbReference>
<organism evidence="27 29">
    <name type="scientific">Branchiostoma floridae</name>
    <name type="common">Florida lancelet</name>
    <name type="synonym">Amphioxus</name>
    <dbReference type="NCBI Taxonomy" id="7739"/>
    <lineage>
        <taxon>Eukaryota</taxon>
        <taxon>Metazoa</taxon>
        <taxon>Chordata</taxon>
        <taxon>Cephalochordata</taxon>
        <taxon>Leptocardii</taxon>
        <taxon>Amphioxiformes</taxon>
        <taxon>Branchiostomatidae</taxon>
        <taxon>Branchiostoma</taxon>
    </lineage>
</organism>
<feature type="region of interest" description="Disordered" evidence="16">
    <location>
        <begin position="1844"/>
        <end position="1871"/>
    </location>
</feature>
<evidence type="ECO:0000256" key="11">
    <source>
        <dbReference type="ARBA" id="ARBA00023224"/>
    </source>
</evidence>
<feature type="domain" description="Ig-like" evidence="24">
    <location>
        <begin position="846"/>
        <end position="933"/>
    </location>
</feature>
<dbReference type="PANTHER" id="PTHR12011">
    <property type="entry name" value="ADHESION G-PROTEIN COUPLED RECEPTOR"/>
    <property type="match status" value="1"/>
</dbReference>
<sequence length="1883" mass="208462">MMLLQLTLLAPLHLLLVAGSKGQPLPPCGGYLEGSRNGTITSPNFPSAHKTPLECIWTIRNPKPGRHYIYVYLLQNYLSCQSSALTYLEYQSVSNLTDSYIYSSNFNSRNDCGGSLHRIRSSKAFLQVKLTSMLTRLSSTSSGLYGFNATYTTIPTDNQPMPICSQSCSEAGFCRSLQDYSGFYCECFEGFSGRHCQYNDICDYRRRLNPCLNNGTCTVVKYGAQTSVVCACQRGYLGERCEKIITCPLLQDPPNGKVSPPPCRDSRSRVGETCYFTCDNTYVQSGPSFKTCLSDGYWTQEKESTVCRDVTPPYFGDTCPGDMNLKNKRCENKVLLNFTVPTAVDNSGYVKVDGPETKPPIYLAGGQYTWIYTASDASNNEARCQIAIGVQVVKCPTIKVPHNGEVTSKSCGSLYGSEVQFVCKEGFKLMGTGIRTCGPNGEWEGGDVQCIGAPYTPFKLELSDKRATSVILSWTPWPSDHRPSEHFIVQYQTTFEPSIWREMIGFVPGNATKSLLELSPFVNYRFRVIAVNWVGRSDPSGASESYHTPPSAPEVFPKNIQAQGIYTRDLDVRWDPLGWYERNGPGVQYKIFWRILYCNDDLLADWESSVVQGEEKSSYIILNLIRDLPYQVQVQVLNNQGAGPISYPPVIGHAGGEGHVLLAGRPGTRAPCATFEATLPTRITSDTDGYLKPGDNAPWMASASTFPDLKYAYPTDPGFTEVPNGSQLSPTSVIWTNTVTHGIGFDIVNFFEDYSGIVGTRLLITCIARGPRRMRFKWFKGEYKITASDWTRISVSPKVIRNDGDLESVLEINPTSPLDRGTYRCAVSDKGVERSCSLNITVLTKPSAQLDPVTATVLVSSPVKLTCTVRSPGGVEPQVKWFIGKDRVTDLSAYPNLGNGMYRLTVLGTVEGTKYTCMASNAAGTTVAESIVTVVRKDAHDVCGQETFQNVEWGMTLAGGVYYQLCPGGSTGYATRQCLLNELDFTPYWLEPNFVQCTTYDFEALLSNTRMLTSGIEVTSVEKIAETLNSITTPNLYGGNLRLASDIIQEMILYKEKTGREMSRRELEDVLWSASNVLSLYNKEEWMNLQEGSSGSSWVLGNLTRYSRLVTFQLAEGQRLSTSTDNLVMEVGKVAVKGLDVIEFPATPKARTWVGTDRIEVPGKALRNLYEESQVVGVSSFLYRTIKDLLPGNDFLLSDSKIINTRVISLSLFPPPPGQLDPPVRVELAHENASFVDPECVSWDFGIQLPNRTTRGGWSTEGCAVLLSNDSHTVCQCKHLTDFAVLVTPFVPKMDAPSANEISFIVAIGCGIAMLEIASVILVYILLWRKCIRCDRSVIVLNLSLSLLNANGVFLGGIPQKWNKTICTAVAAMLHYFFLAAFCWMLAEGWHMYSSLVRTNGKLSKAKLYIALGWLLPAAVVGVSLGITKTNGYGNDKHCWITLDSQLPLALAAPACAVVAANLVILLLVVKAMLNSMAKKVDKDRTRTALWSSCVILPLLAATVVLAVFAVNRSAVLFQYLFAMCNTLLGLFMLLFYCVGNKQVLDIVKSRMCATEETDPPSDPDVAISAQNPTAKKVDANGRPITYTAAVHVDGPMTVVEKIDHVTHEEHEMEMIDVVVTSEQERRAQAEALLRRQGHSRTLERDPRYGPCPKPRQAAEQRPVSLEVPIHTMPRNPRGHDGGSPRMMTTFKPDDMEQYHTASTLRVQLDPRPPTKPQPGAIRVLPGHGPSVAQGKHLDYEPVKHSSCEELDRTDKYKADHVVMNTNASPSPHIVRAQARYSDLDFQKIMHTRERHMDMLQNIHDSPSASQQTEVSRQWSVSSLPEFLLKEGQTLSRAAFRSLKRSLSNPKWKQQGQPEGPSDREATPSSIEMTEFYKSYSDI</sequence>
<dbReference type="SMART" id="SM00032">
    <property type="entry name" value="CCP"/>
    <property type="match status" value="2"/>
</dbReference>
<dbReference type="PROSITE" id="PS01186">
    <property type="entry name" value="EGF_2"/>
    <property type="match status" value="2"/>
</dbReference>
<feature type="domain" description="HYR" evidence="23">
    <location>
        <begin position="308"/>
        <end position="392"/>
    </location>
</feature>
<dbReference type="Pfam" id="PF00047">
    <property type="entry name" value="ig"/>
    <property type="match status" value="1"/>
</dbReference>
<evidence type="ECO:0000313" key="27">
    <source>
        <dbReference type="Proteomes" id="UP000001554"/>
    </source>
</evidence>
<dbReference type="GO" id="GO:0007186">
    <property type="term" value="P:G protein-coupled receptor signaling pathway"/>
    <property type="evidence" value="ECO:0000318"/>
    <property type="project" value="GO_Central"/>
</dbReference>
<dbReference type="InterPro" id="IPR057244">
    <property type="entry name" value="GAIN_B"/>
</dbReference>
<dbReference type="SUPFAM" id="SSF57535">
    <property type="entry name" value="Complement control module/SCR domain"/>
    <property type="match status" value="2"/>
</dbReference>
<dbReference type="PROSITE" id="PS50853">
    <property type="entry name" value="FN3"/>
    <property type="match status" value="2"/>
</dbReference>
<keyword evidence="12" id="KW-0393">Immunoglobulin domain</keyword>
<keyword evidence="10" id="KW-0675">Receptor</keyword>
<dbReference type="PROSITE" id="PS00022">
    <property type="entry name" value="EGF_1"/>
    <property type="match status" value="2"/>
</dbReference>
<dbReference type="GO" id="GO:0007166">
    <property type="term" value="P:cell surface receptor signaling pathway"/>
    <property type="evidence" value="ECO:0007669"/>
    <property type="project" value="InterPro"/>
</dbReference>
<dbReference type="GeneID" id="118407978"/>
<feature type="transmembrane region" description="Helical" evidence="17">
    <location>
        <begin position="1517"/>
        <end position="1539"/>
    </location>
</feature>
<feature type="domain" description="Ig-like" evidence="24">
    <location>
        <begin position="730"/>
        <end position="841"/>
    </location>
</feature>
<feature type="region of interest" description="Disordered" evidence="16">
    <location>
        <begin position="1641"/>
        <end position="1662"/>
    </location>
</feature>
<keyword evidence="27" id="KW-1185">Reference proteome</keyword>
<evidence type="ECO:0000256" key="2">
    <source>
        <dbReference type="ARBA" id="ARBA00007343"/>
    </source>
</evidence>
<evidence type="ECO:0000259" key="25">
    <source>
        <dbReference type="PROSITE" id="PS50853"/>
    </source>
</evidence>
<feature type="domain" description="CUB" evidence="19">
    <location>
        <begin position="28"/>
        <end position="154"/>
    </location>
</feature>
<evidence type="ECO:0000256" key="6">
    <source>
        <dbReference type="ARBA" id="ARBA00022989"/>
    </source>
</evidence>
<dbReference type="InterPro" id="IPR013151">
    <property type="entry name" value="Immunoglobulin_dom"/>
</dbReference>
<evidence type="ECO:0000256" key="16">
    <source>
        <dbReference type="SAM" id="MobiDB-lite"/>
    </source>
</evidence>
<proteinExistence type="inferred from homology"/>
<evidence type="ECO:0000256" key="12">
    <source>
        <dbReference type="ARBA" id="ARBA00023319"/>
    </source>
</evidence>
<dbReference type="CDD" id="cd00063">
    <property type="entry name" value="FN3"/>
    <property type="match status" value="2"/>
</dbReference>
<dbReference type="CDD" id="cd15040">
    <property type="entry name" value="7tmB2_Adhesion"/>
    <property type="match status" value="1"/>
</dbReference>
<dbReference type="PANTHER" id="PTHR12011:SF347">
    <property type="entry name" value="FI21270P1-RELATED"/>
    <property type="match status" value="1"/>
</dbReference>
<evidence type="ECO:0000259" key="22">
    <source>
        <dbReference type="PROSITE" id="PS50261"/>
    </source>
</evidence>
<dbReference type="InterPro" id="IPR036179">
    <property type="entry name" value="Ig-like_dom_sf"/>
</dbReference>
<gene>
    <name evidence="28 29" type="primary">LOC118407978</name>
</gene>
<evidence type="ECO:0000313" key="28">
    <source>
        <dbReference type="RefSeq" id="XP_035664478.1"/>
    </source>
</evidence>
<dbReference type="KEGG" id="bfo:118407978"/>
<dbReference type="PROSITE" id="PS50835">
    <property type="entry name" value="IG_LIKE"/>
    <property type="match status" value="2"/>
</dbReference>
<dbReference type="InterPro" id="IPR003961">
    <property type="entry name" value="FN3_dom"/>
</dbReference>
<dbReference type="PROSITE" id="PS50825">
    <property type="entry name" value="HYR"/>
    <property type="match status" value="1"/>
</dbReference>
<dbReference type="Pfam" id="PF00084">
    <property type="entry name" value="Sushi"/>
    <property type="match status" value="2"/>
</dbReference>
<dbReference type="Gene3D" id="2.60.220.50">
    <property type="match status" value="1"/>
</dbReference>
<dbReference type="InterPro" id="IPR046338">
    <property type="entry name" value="GAIN_dom_sf"/>
</dbReference>
<dbReference type="InterPro" id="IPR000859">
    <property type="entry name" value="CUB_dom"/>
</dbReference>
<name>A0A9J7HUV4_BRAFL</name>
<dbReference type="Gene3D" id="2.60.40.10">
    <property type="entry name" value="Immunoglobulins"/>
    <property type="match status" value="4"/>
</dbReference>
<feature type="disulfide bond" evidence="14">
    <location>
        <begin position="164"/>
        <end position="174"/>
    </location>
</feature>
<comment type="subcellular location">
    <subcellularLocation>
        <location evidence="1">Cell membrane</location>
        <topology evidence="1">Multi-pass membrane protein</topology>
    </subcellularLocation>
</comment>
<dbReference type="SMART" id="SM00303">
    <property type="entry name" value="GPS"/>
    <property type="match status" value="1"/>
</dbReference>
<dbReference type="InterPro" id="IPR000742">
    <property type="entry name" value="EGF"/>
</dbReference>
<dbReference type="Pfam" id="PF02494">
    <property type="entry name" value="HYR"/>
    <property type="match status" value="1"/>
</dbReference>
<keyword evidence="8 17" id="KW-0472">Membrane</keyword>
<dbReference type="GO" id="GO:0004930">
    <property type="term" value="F:G protein-coupled receptor activity"/>
    <property type="evidence" value="ECO:0000318"/>
    <property type="project" value="GO_Central"/>
</dbReference>
<dbReference type="InterPro" id="IPR035914">
    <property type="entry name" value="Sperma_CUB_dom_sf"/>
</dbReference>
<dbReference type="Pfam" id="PF00002">
    <property type="entry name" value="7tm_2"/>
    <property type="match status" value="1"/>
</dbReference>
<feature type="transmembrane region" description="Helical" evidence="17">
    <location>
        <begin position="1490"/>
        <end position="1511"/>
    </location>
</feature>
<dbReference type="PROSITE" id="PS50026">
    <property type="entry name" value="EGF_3"/>
    <property type="match status" value="2"/>
</dbReference>
<feature type="domain" description="EGF-like" evidence="20">
    <location>
        <begin position="198"/>
        <end position="242"/>
    </location>
</feature>
<dbReference type="PROSITE" id="PS50221">
    <property type="entry name" value="GAIN_B"/>
    <property type="match status" value="1"/>
</dbReference>
<feature type="compositionally biased region" description="Polar residues" evidence="16">
    <location>
        <begin position="1845"/>
        <end position="1857"/>
    </location>
</feature>
<dbReference type="PROSITE" id="PS50261">
    <property type="entry name" value="G_PROTEIN_RECEP_F2_4"/>
    <property type="match status" value="1"/>
</dbReference>
<feature type="transmembrane region" description="Helical" evidence="17">
    <location>
        <begin position="1339"/>
        <end position="1358"/>
    </location>
</feature>
<evidence type="ECO:0000256" key="13">
    <source>
        <dbReference type="PROSITE-ProRule" id="PRU00059"/>
    </source>
</evidence>
<feature type="domain" description="GAIN-B" evidence="21">
    <location>
        <begin position="1118"/>
        <end position="1293"/>
    </location>
</feature>
<evidence type="ECO:0000256" key="9">
    <source>
        <dbReference type="ARBA" id="ARBA00023157"/>
    </source>
</evidence>
<evidence type="ECO:0000256" key="8">
    <source>
        <dbReference type="ARBA" id="ARBA00023136"/>
    </source>
</evidence>
<keyword evidence="15" id="KW-0768">Sushi</keyword>
<feature type="chain" id="PRO_5044698754" evidence="18">
    <location>
        <begin position="23"/>
        <end position="1883"/>
    </location>
</feature>
<dbReference type="FunFam" id="2.60.40.10:FF:001216">
    <property type="entry name" value="Myosin binding protein C, fast type"/>
    <property type="match status" value="1"/>
</dbReference>
<dbReference type="SUPFAM" id="SSF48726">
    <property type="entry name" value="Immunoglobulin"/>
    <property type="match status" value="2"/>
</dbReference>
<dbReference type="Gene3D" id="4.10.1240.10">
    <property type="entry name" value="GPCR, family 2, extracellular hormone receptor domain"/>
    <property type="match status" value="1"/>
</dbReference>
<dbReference type="InterPro" id="IPR000203">
    <property type="entry name" value="GPS"/>
</dbReference>
<keyword evidence="9 14" id="KW-1015">Disulfide bond</keyword>
<dbReference type="SUPFAM" id="SSF57196">
    <property type="entry name" value="EGF/Laminin"/>
    <property type="match status" value="1"/>
</dbReference>
<keyword evidence="5" id="KW-0677">Repeat</keyword>
<comment type="caution">
    <text evidence="14">Lacks conserved residue(s) required for the propagation of feature annotation.</text>
</comment>
<dbReference type="SMART" id="SM00042">
    <property type="entry name" value="CUB"/>
    <property type="match status" value="1"/>
</dbReference>
<evidence type="ECO:0000256" key="5">
    <source>
        <dbReference type="ARBA" id="ARBA00022737"/>
    </source>
</evidence>
<dbReference type="Gene3D" id="2.10.25.10">
    <property type="entry name" value="Laminin"/>
    <property type="match status" value="1"/>
</dbReference>
<reference evidence="27" key="1">
    <citation type="journal article" date="2020" name="Nat. Ecol. Evol.">
        <title>Deeply conserved synteny resolves early events in vertebrate evolution.</title>
        <authorList>
            <person name="Simakov O."/>
            <person name="Marletaz F."/>
            <person name="Yue J.X."/>
            <person name="O'Connell B."/>
            <person name="Jenkins J."/>
            <person name="Brandt A."/>
            <person name="Calef R."/>
            <person name="Tung C.H."/>
            <person name="Huang T.K."/>
            <person name="Schmutz J."/>
            <person name="Satoh N."/>
            <person name="Yu J.K."/>
            <person name="Putnam N.H."/>
            <person name="Green R.E."/>
            <person name="Rokhsar D.S."/>
        </authorList>
    </citation>
    <scope>NUCLEOTIDE SEQUENCE [LARGE SCALE GENOMIC DNA]</scope>
    <source>
        <strain evidence="27">S238N-H82</strain>
    </source>
</reference>
<dbReference type="SMART" id="SM00181">
    <property type="entry name" value="EGF"/>
    <property type="match status" value="2"/>
</dbReference>
<feature type="domain" description="EGF-like" evidence="20">
    <location>
        <begin position="160"/>
        <end position="197"/>
    </location>
</feature>
<dbReference type="FunFam" id="2.60.120.290:FF:000155">
    <property type="entry name" value="Metalloendopeptidase"/>
    <property type="match status" value="1"/>
</dbReference>
<feature type="transmembrane region" description="Helical" evidence="17">
    <location>
        <begin position="1447"/>
        <end position="1470"/>
    </location>
</feature>
<dbReference type="CDD" id="cd00054">
    <property type="entry name" value="EGF_CA"/>
    <property type="match status" value="2"/>
</dbReference>
<feature type="domain" description="Fibronectin type-III" evidence="25">
    <location>
        <begin position="556"/>
        <end position="657"/>
    </location>
</feature>
<dbReference type="SMART" id="SM00409">
    <property type="entry name" value="IG"/>
    <property type="match status" value="2"/>
</dbReference>
<dbReference type="InterPro" id="IPR000436">
    <property type="entry name" value="Sushi_SCR_CCP_dom"/>
</dbReference>
<accession>A0A9J7HUV4</accession>
<feature type="disulfide bond" evidence="14">
    <location>
        <begin position="187"/>
        <end position="196"/>
    </location>
</feature>
<dbReference type="InterPro" id="IPR035976">
    <property type="entry name" value="Sushi/SCR/CCP_sf"/>
</dbReference>
<evidence type="ECO:0000256" key="1">
    <source>
        <dbReference type="ARBA" id="ARBA00004651"/>
    </source>
</evidence>
<dbReference type="InterPro" id="IPR003410">
    <property type="entry name" value="HYR_dom"/>
</dbReference>
<dbReference type="SMART" id="SM00060">
    <property type="entry name" value="FN3"/>
    <property type="match status" value="2"/>
</dbReference>
<dbReference type="Proteomes" id="UP000001554">
    <property type="component" value="Chromosome 2"/>
</dbReference>
<reference evidence="28 29" key="2">
    <citation type="submission" date="2025-04" db="UniProtKB">
        <authorList>
            <consortium name="RefSeq"/>
        </authorList>
    </citation>
    <scope>IDENTIFICATION</scope>
    <source>
        <strain evidence="28 29">S238N-H82</strain>
        <tissue evidence="28 29">Testes</tissue>
    </source>
</reference>
<feature type="disulfide bond" evidence="15">
    <location>
        <begin position="423"/>
        <end position="450"/>
    </location>
</feature>
<dbReference type="PRINTS" id="PR00249">
    <property type="entry name" value="GPCRSECRETIN"/>
</dbReference>
<dbReference type="InterPro" id="IPR036445">
    <property type="entry name" value="GPCR_2_extracell_dom_sf"/>
</dbReference>
<dbReference type="InterPro" id="IPR036116">
    <property type="entry name" value="FN3_sf"/>
</dbReference>
<feature type="disulfide bond" evidence="14">
    <location>
        <begin position="168"/>
        <end position="185"/>
    </location>
</feature>
<feature type="domain" description="G-protein coupled receptors family 2 profile 2" evidence="22">
    <location>
        <begin position="1302"/>
        <end position="1541"/>
    </location>
</feature>
<keyword evidence="3" id="KW-1003">Cell membrane</keyword>
<dbReference type="Pfam" id="PF16489">
    <property type="entry name" value="GAIN"/>
    <property type="match status" value="1"/>
</dbReference>
<feature type="transmembrane region" description="Helical" evidence="17">
    <location>
        <begin position="1302"/>
        <end position="1327"/>
    </location>
</feature>
<evidence type="ECO:0000259" key="26">
    <source>
        <dbReference type="PROSITE" id="PS50923"/>
    </source>
</evidence>
<feature type="domain" description="Sushi" evidence="26">
    <location>
        <begin position="245"/>
        <end position="309"/>
    </location>
</feature>
<evidence type="ECO:0000256" key="10">
    <source>
        <dbReference type="ARBA" id="ARBA00023170"/>
    </source>
</evidence>
<dbReference type="Gene3D" id="2.60.120.290">
    <property type="entry name" value="Spermadhesin, CUB domain"/>
    <property type="match status" value="1"/>
</dbReference>
<dbReference type="FunFam" id="1.20.1070.10:FF:000733">
    <property type="entry name" value="Cadherin EGF LAG seven-pass G-type receptor 1"/>
    <property type="match status" value="1"/>
</dbReference>
<dbReference type="InterPro" id="IPR017981">
    <property type="entry name" value="GPCR_2-like_7TM"/>
</dbReference>
<dbReference type="GO" id="GO:0005886">
    <property type="term" value="C:plasma membrane"/>
    <property type="evidence" value="ECO:0000318"/>
    <property type="project" value="GO_Central"/>
</dbReference>
<feature type="signal peptide" evidence="18">
    <location>
        <begin position="1"/>
        <end position="22"/>
    </location>
</feature>
<dbReference type="Gene3D" id="2.10.70.10">
    <property type="entry name" value="Complement Module, domain 1"/>
    <property type="match status" value="2"/>
</dbReference>
<evidence type="ECO:0000259" key="20">
    <source>
        <dbReference type="PROSITE" id="PS50026"/>
    </source>
</evidence>
<evidence type="ECO:0000256" key="4">
    <source>
        <dbReference type="ARBA" id="ARBA00022692"/>
    </source>
</evidence>
<evidence type="ECO:0000256" key="17">
    <source>
        <dbReference type="SAM" id="Phobius"/>
    </source>
</evidence>
<dbReference type="InterPro" id="IPR007110">
    <property type="entry name" value="Ig-like_dom"/>
</dbReference>
<feature type="transmembrane region" description="Helical" evidence="17">
    <location>
        <begin position="1408"/>
        <end position="1427"/>
    </location>
</feature>
<keyword evidence="6 17" id="KW-1133">Transmembrane helix</keyword>
<keyword evidence="11" id="KW-0807">Transducer</keyword>
<dbReference type="InterPro" id="IPR003599">
    <property type="entry name" value="Ig_sub"/>
</dbReference>
<dbReference type="InterPro" id="IPR000832">
    <property type="entry name" value="GPCR_2_secretin-like"/>
</dbReference>
<keyword evidence="4 17" id="KW-0812">Transmembrane</keyword>
<dbReference type="Gene3D" id="1.25.40.610">
    <property type="match status" value="1"/>
</dbReference>
<dbReference type="SUPFAM" id="SSF49854">
    <property type="entry name" value="Spermadhesin, CUB domain"/>
    <property type="match status" value="1"/>
</dbReference>
<dbReference type="RefSeq" id="XP_035664484.1">
    <property type="nucleotide sequence ID" value="XM_035808591.1"/>
</dbReference>
<protein>
    <submittedName>
        <fullName evidence="28 29">Uncharacterized protein LOC118407978 isoform X1</fullName>
    </submittedName>
</protein>
<dbReference type="SUPFAM" id="SSF49265">
    <property type="entry name" value="Fibronectin type III"/>
    <property type="match status" value="1"/>
</dbReference>
<evidence type="ECO:0000256" key="3">
    <source>
        <dbReference type="ARBA" id="ARBA00022475"/>
    </source>
</evidence>
<feature type="domain" description="Fibronectin type-III" evidence="25">
    <location>
        <begin position="456"/>
        <end position="551"/>
    </location>
</feature>
<evidence type="ECO:0000259" key="23">
    <source>
        <dbReference type="PROSITE" id="PS50825"/>
    </source>
</evidence>
<evidence type="ECO:0000256" key="15">
    <source>
        <dbReference type="PROSITE-ProRule" id="PRU00302"/>
    </source>
</evidence>
<evidence type="ECO:0000313" key="29">
    <source>
        <dbReference type="RefSeq" id="XP_035664484.1"/>
    </source>
</evidence>
<evidence type="ECO:0000256" key="7">
    <source>
        <dbReference type="ARBA" id="ARBA00023040"/>
    </source>
</evidence>
<dbReference type="RefSeq" id="XP_035664478.1">
    <property type="nucleotide sequence ID" value="XM_035808585.1"/>
</dbReference>
<evidence type="ECO:0000256" key="18">
    <source>
        <dbReference type="SAM" id="SignalP"/>
    </source>
</evidence>
<keyword evidence="7" id="KW-0297">G-protein coupled receptor</keyword>
<feature type="transmembrane region" description="Helical" evidence="17">
    <location>
        <begin position="1370"/>
        <end position="1387"/>
    </location>
</feature>
<dbReference type="InterPro" id="IPR013783">
    <property type="entry name" value="Ig-like_fold"/>
</dbReference>
<dbReference type="PROSITE" id="PS01180">
    <property type="entry name" value="CUB"/>
    <property type="match status" value="1"/>
</dbReference>
<dbReference type="CDD" id="cd00033">
    <property type="entry name" value="CCP"/>
    <property type="match status" value="2"/>
</dbReference>
<dbReference type="PROSITE" id="PS50923">
    <property type="entry name" value="SUSHI"/>
    <property type="match status" value="2"/>
</dbReference>
<evidence type="ECO:0000256" key="14">
    <source>
        <dbReference type="PROSITE-ProRule" id="PRU00076"/>
    </source>
</evidence>
<evidence type="ECO:0000259" key="19">
    <source>
        <dbReference type="PROSITE" id="PS01180"/>
    </source>
</evidence>
<feature type="disulfide bond" evidence="13">
    <location>
        <begin position="28"/>
        <end position="55"/>
    </location>
</feature>
<feature type="disulfide bond" evidence="14">
    <location>
        <begin position="232"/>
        <end position="241"/>
    </location>
</feature>
<dbReference type="Pfam" id="PF01825">
    <property type="entry name" value="GPS"/>
    <property type="match status" value="1"/>
</dbReference>
<keyword evidence="14" id="KW-0245">EGF-like domain</keyword>
<comment type="similarity">
    <text evidence="2">Belongs to the G-protein coupled receptor 2 family. Adhesion G-protein coupled receptor (ADGR) subfamily.</text>
</comment>
<keyword evidence="18" id="KW-0732">Signal</keyword>